<protein>
    <submittedName>
        <fullName evidence="10">Methyl-accepting chemotaxis protein McpA</fullName>
    </submittedName>
</protein>
<dbReference type="SUPFAM" id="SSF58104">
    <property type="entry name" value="Methyl-accepting chemotaxis protein (MCP) signaling domain"/>
    <property type="match status" value="1"/>
</dbReference>
<keyword evidence="7" id="KW-1133">Transmembrane helix</keyword>
<evidence type="ECO:0000256" key="5">
    <source>
        <dbReference type="ARBA" id="ARBA00029447"/>
    </source>
</evidence>
<dbReference type="PANTHER" id="PTHR32089">
    <property type="entry name" value="METHYL-ACCEPTING CHEMOTAXIS PROTEIN MCPB"/>
    <property type="match status" value="1"/>
</dbReference>
<evidence type="ECO:0000259" key="9">
    <source>
        <dbReference type="PROSITE" id="PS50885"/>
    </source>
</evidence>
<feature type="domain" description="HAMP" evidence="9">
    <location>
        <begin position="89"/>
        <end position="142"/>
    </location>
</feature>
<dbReference type="PROSITE" id="PS50111">
    <property type="entry name" value="CHEMOTAXIS_TRANSDUC_2"/>
    <property type="match status" value="1"/>
</dbReference>
<dbReference type="Pfam" id="PF00015">
    <property type="entry name" value="MCPsignal"/>
    <property type="match status" value="1"/>
</dbReference>
<evidence type="ECO:0000256" key="6">
    <source>
        <dbReference type="PROSITE-ProRule" id="PRU00284"/>
    </source>
</evidence>
<dbReference type="SMART" id="SM00283">
    <property type="entry name" value="MA"/>
    <property type="match status" value="1"/>
</dbReference>
<gene>
    <name evidence="10" type="primary">mcpA_1</name>
    <name evidence="10" type="ORF">CB4_00262</name>
</gene>
<keyword evidence="2" id="KW-1003">Cell membrane</keyword>
<keyword evidence="4 6" id="KW-0807">Transducer</keyword>
<comment type="similarity">
    <text evidence="5">Belongs to the methyl-accepting chemotaxis (MCP) protein family.</text>
</comment>
<dbReference type="Gene3D" id="6.10.340.10">
    <property type="match status" value="1"/>
</dbReference>
<dbReference type="SMART" id="SM00304">
    <property type="entry name" value="HAMP"/>
    <property type="match status" value="1"/>
</dbReference>
<evidence type="ECO:0000256" key="1">
    <source>
        <dbReference type="ARBA" id="ARBA00004236"/>
    </source>
</evidence>
<evidence type="ECO:0000259" key="8">
    <source>
        <dbReference type="PROSITE" id="PS50111"/>
    </source>
</evidence>
<keyword evidence="7" id="KW-0812">Transmembrane</keyword>
<dbReference type="Gene3D" id="1.10.287.950">
    <property type="entry name" value="Methyl-accepting chemotaxis protein"/>
    <property type="match status" value="1"/>
</dbReference>
<feature type="domain" description="Methyl-accepting transducer" evidence="8">
    <location>
        <begin position="161"/>
        <end position="397"/>
    </location>
</feature>
<evidence type="ECO:0000256" key="7">
    <source>
        <dbReference type="SAM" id="Phobius"/>
    </source>
</evidence>
<dbReference type="Proteomes" id="UP000217696">
    <property type="component" value="Chromosome"/>
</dbReference>
<organism evidence="10 11">
    <name type="scientific">Aneurinibacillus soli</name>
    <dbReference type="NCBI Taxonomy" id="1500254"/>
    <lineage>
        <taxon>Bacteria</taxon>
        <taxon>Bacillati</taxon>
        <taxon>Bacillota</taxon>
        <taxon>Bacilli</taxon>
        <taxon>Bacillales</taxon>
        <taxon>Paenibacillaceae</taxon>
        <taxon>Aneurinibacillus group</taxon>
        <taxon>Aneurinibacillus</taxon>
    </lineage>
</organism>
<dbReference type="Pfam" id="PF00672">
    <property type="entry name" value="HAMP"/>
    <property type="match status" value="1"/>
</dbReference>
<sequence length="447" mass="48516">MIYFNTLSALIEDAHENKLTEVNSIIKSSRPYFDEANQKLEELADVNSKGADLATNIAVNLYHSGKTLVITLSICAVILGIIISILISRMISNPIKQIAIQLRRIAEGDLTGERIVVKTKDEIKDLADDFNKMSDRLRVIVYKVSQNAEQVSAMTEEMSANVEHASKATEQISLAMQEVSSGSDKQVATVVQSTKVVEENSKGMEQAVCSIQTVADCSSVATEQALQGNEVVSHTTKQMNVVQEKVQTTATVIESLGQKSNEIGKFIEFITQIANQTNLLALNAAIEAARAGEHGKGFSVVADEVRKLAEESNHSAESIQTLICDIQNESHRAIQAMQEGLTAVQEGLTLVDQTGEAFRGISSSIEKVYTHSQQVTSVIEQVNTSSQTMVQMMGDIAQISEVSAESTQNIAASVEEQNASIEEIVSASTVLAKTAEELRDAIHIFKI</sequence>
<dbReference type="EMBL" id="AP017312">
    <property type="protein sequence ID" value="BAU26160.1"/>
    <property type="molecule type" value="Genomic_DNA"/>
</dbReference>
<proteinExistence type="inferred from homology"/>
<comment type="subcellular location">
    <subcellularLocation>
        <location evidence="1">Cell membrane</location>
    </subcellularLocation>
</comment>
<dbReference type="GO" id="GO:0005886">
    <property type="term" value="C:plasma membrane"/>
    <property type="evidence" value="ECO:0007669"/>
    <property type="project" value="UniProtKB-SubCell"/>
</dbReference>
<dbReference type="InterPro" id="IPR004089">
    <property type="entry name" value="MCPsignal_dom"/>
</dbReference>
<feature type="transmembrane region" description="Helical" evidence="7">
    <location>
        <begin position="68"/>
        <end position="87"/>
    </location>
</feature>
<accession>A0A0U5AW42</accession>
<dbReference type="KEGG" id="asoc:CB4_00262"/>
<dbReference type="OrthoDB" id="107771at2"/>
<dbReference type="CDD" id="cd06225">
    <property type="entry name" value="HAMP"/>
    <property type="match status" value="1"/>
</dbReference>
<dbReference type="CDD" id="cd11386">
    <property type="entry name" value="MCP_signal"/>
    <property type="match status" value="1"/>
</dbReference>
<evidence type="ECO:0000256" key="3">
    <source>
        <dbReference type="ARBA" id="ARBA00023136"/>
    </source>
</evidence>
<dbReference type="AlphaFoldDB" id="A0A0U5AW42"/>
<reference evidence="10 11" key="1">
    <citation type="submission" date="2015-12" db="EMBL/GenBank/DDBJ databases">
        <title>Genome sequence of Aneurinibacillus soli.</title>
        <authorList>
            <person name="Lee J.S."/>
            <person name="Lee K.C."/>
            <person name="Kim K.K."/>
            <person name="Lee B.W."/>
        </authorList>
    </citation>
    <scope>NUCLEOTIDE SEQUENCE [LARGE SCALE GENOMIC DNA]</scope>
    <source>
        <strain evidence="10 11">CB4</strain>
    </source>
</reference>
<keyword evidence="3 7" id="KW-0472">Membrane</keyword>
<evidence type="ECO:0000313" key="11">
    <source>
        <dbReference type="Proteomes" id="UP000217696"/>
    </source>
</evidence>
<evidence type="ECO:0000313" key="10">
    <source>
        <dbReference type="EMBL" id="BAU26160.1"/>
    </source>
</evidence>
<evidence type="ECO:0000256" key="4">
    <source>
        <dbReference type="ARBA" id="ARBA00023224"/>
    </source>
</evidence>
<keyword evidence="11" id="KW-1185">Reference proteome</keyword>
<dbReference type="InterPro" id="IPR003660">
    <property type="entry name" value="HAMP_dom"/>
</dbReference>
<dbReference type="PANTHER" id="PTHR32089:SF112">
    <property type="entry name" value="LYSOZYME-LIKE PROTEIN-RELATED"/>
    <property type="match status" value="1"/>
</dbReference>
<dbReference type="GO" id="GO:0007165">
    <property type="term" value="P:signal transduction"/>
    <property type="evidence" value="ECO:0007669"/>
    <property type="project" value="UniProtKB-KW"/>
</dbReference>
<dbReference type="RefSeq" id="WP_096463231.1">
    <property type="nucleotide sequence ID" value="NZ_AP017312.1"/>
</dbReference>
<dbReference type="PROSITE" id="PS50885">
    <property type="entry name" value="HAMP"/>
    <property type="match status" value="1"/>
</dbReference>
<name>A0A0U5AW42_9BACL</name>
<evidence type="ECO:0000256" key="2">
    <source>
        <dbReference type="ARBA" id="ARBA00022475"/>
    </source>
</evidence>